<organism evidence="8 9">
    <name type="scientific">Ornithobacterium rhinotracheale</name>
    <dbReference type="NCBI Taxonomy" id="28251"/>
    <lineage>
        <taxon>Bacteria</taxon>
        <taxon>Pseudomonadati</taxon>
        <taxon>Bacteroidota</taxon>
        <taxon>Flavobacteriia</taxon>
        <taxon>Flavobacteriales</taxon>
        <taxon>Weeksellaceae</taxon>
        <taxon>Ornithobacterium</taxon>
    </lineage>
</organism>
<feature type="transmembrane region" description="Helical" evidence="7">
    <location>
        <begin position="166"/>
        <end position="187"/>
    </location>
</feature>
<comment type="caution">
    <text evidence="7">Lacks conserved residue(s) required for the propagation of feature annotation.</text>
</comment>
<evidence type="ECO:0000256" key="3">
    <source>
        <dbReference type="ARBA" id="ARBA00022475"/>
    </source>
</evidence>
<dbReference type="PANTHER" id="PTHR33508:SF1">
    <property type="entry name" value="UPF0056 MEMBRANE PROTEIN YHCE"/>
    <property type="match status" value="1"/>
</dbReference>
<keyword evidence="3" id="KW-1003">Cell membrane</keyword>
<keyword evidence="4 7" id="KW-0812">Transmembrane</keyword>
<evidence type="ECO:0000313" key="9">
    <source>
        <dbReference type="Proteomes" id="UP000287701"/>
    </source>
</evidence>
<evidence type="ECO:0000313" key="8">
    <source>
        <dbReference type="EMBL" id="QAR31822.1"/>
    </source>
</evidence>
<evidence type="ECO:0000256" key="1">
    <source>
        <dbReference type="ARBA" id="ARBA00004651"/>
    </source>
</evidence>
<comment type="similarity">
    <text evidence="2 7">Belongs to the UPF0056 (MarC) family.</text>
</comment>
<dbReference type="EMBL" id="CP035107">
    <property type="protein sequence ID" value="QAR31822.1"/>
    <property type="molecule type" value="Genomic_DNA"/>
</dbReference>
<sequence>MTNVLKFYFFIILKYLTFAPKPTLIIIMTDLLTFSVGAFVSISTLTNPITNVPIFLGLLGDEDDETRKRIAQKACLIAFFILSSFVLLGTYIFSIFDITVPSFKITGGLLVFYVGFEMLLSKKSTIRSSGIEKPDDDVAISPLAIPFVAGPGAIVASMNSVSNADFFRVLIVVLIIALIMALNYYAFNFSRLIIKRLGKNIINVLGKIMGLIIAIIGTDMFIQGIKLSFHLN</sequence>
<feature type="transmembrane region" description="Helical" evidence="7">
    <location>
        <begin position="7"/>
        <end position="28"/>
    </location>
</feature>
<protein>
    <recommendedName>
        <fullName evidence="7">UPF0056 membrane protein</fullName>
    </recommendedName>
</protein>
<reference evidence="8 9" key="1">
    <citation type="submission" date="2019-01" db="EMBL/GenBank/DDBJ databases">
        <title>Whole Genome of Ornithobacterium rhinotracheale FARPER-174b.</title>
        <authorList>
            <person name="Tataje-Lavanda L.A."/>
            <person name="Montalvan A."/>
            <person name="Montesinos R."/>
            <person name="Zimic M."/>
            <person name="Fernandez-Sanchez M."/>
            <person name="Fernandez-Diaz M."/>
        </authorList>
    </citation>
    <scope>NUCLEOTIDE SEQUENCE [LARGE SCALE GENOMIC DNA]</scope>
    <source>
        <strain evidence="8 9">FARPER-174b</strain>
    </source>
</reference>
<comment type="subcellular location">
    <subcellularLocation>
        <location evidence="1 7">Cell membrane</location>
        <topology evidence="1 7">Multi-pass membrane protein</topology>
    </subcellularLocation>
</comment>
<dbReference type="Pfam" id="PF01914">
    <property type="entry name" value="MarC"/>
    <property type="match status" value="1"/>
</dbReference>
<dbReference type="AlphaFoldDB" id="A0A410JUG5"/>
<dbReference type="GO" id="GO:0005886">
    <property type="term" value="C:plasma membrane"/>
    <property type="evidence" value="ECO:0007669"/>
    <property type="project" value="UniProtKB-SubCell"/>
</dbReference>
<evidence type="ECO:0000256" key="6">
    <source>
        <dbReference type="ARBA" id="ARBA00023136"/>
    </source>
</evidence>
<name>A0A410JUG5_ORNRH</name>
<keyword evidence="5 7" id="KW-1133">Transmembrane helix</keyword>
<feature type="transmembrane region" description="Helical" evidence="7">
    <location>
        <begin position="208"/>
        <end position="229"/>
    </location>
</feature>
<keyword evidence="6 7" id="KW-0472">Membrane</keyword>
<feature type="transmembrane region" description="Helical" evidence="7">
    <location>
        <begin position="34"/>
        <end position="56"/>
    </location>
</feature>
<feature type="transmembrane region" description="Helical" evidence="7">
    <location>
        <begin position="76"/>
        <end position="96"/>
    </location>
</feature>
<dbReference type="InterPro" id="IPR002771">
    <property type="entry name" value="Multi_antbiot-R_MarC"/>
</dbReference>
<evidence type="ECO:0000256" key="7">
    <source>
        <dbReference type="RuleBase" id="RU362048"/>
    </source>
</evidence>
<dbReference type="NCBIfam" id="TIGR00427">
    <property type="entry name" value="NAAT family transporter"/>
    <property type="match status" value="1"/>
</dbReference>
<dbReference type="Proteomes" id="UP000287701">
    <property type="component" value="Chromosome"/>
</dbReference>
<dbReference type="PANTHER" id="PTHR33508">
    <property type="entry name" value="UPF0056 MEMBRANE PROTEIN YHCE"/>
    <property type="match status" value="1"/>
</dbReference>
<evidence type="ECO:0000256" key="2">
    <source>
        <dbReference type="ARBA" id="ARBA00009784"/>
    </source>
</evidence>
<gene>
    <name evidence="8" type="ORF">EQP59_08190</name>
</gene>
<dbReference type="OrthoDB" id="21094at2"/>
<accession>A0A410JUG5</accession>
<evidence type="ECO:0000256" key="5">
    <source>
        <dbReference type="ARBA" id="ARBA00022989"/>
    </source>
</evidence>
<proteinExistence type="inferred from homology"/>
<evidence type="ECO:0000256" key="4">
    <source>
        <dbReference type="ARBA" id="ARBA00022692"/>
    </source>
</evidence>